<dbReference type="OrthoDB" id="3188871at2759"/>
<dbReference type="Proteomes" id="UP000053257">
    <property type="component" value="Unassembled WGS sequence"/>
</dbReference>
<proteinExistence type="predicted"/>
<sequence>MSGPIILTLDSWAEQRLQAVLQSTSKQAFDVAFDAFISPLAQITLNGENVSRADYGTYLWKAQAHERSATVDFKGVVAVPKDQDALIQTGEVGLFFVSNINQPPLLFSEVVTASLNLIVDQPTDQPAGVDKRSVASLTQVSTERPSNVKPLPGQ</sequence>
<dbReference type="EMBL" id="KN840511">
    <property type="protein sequence ID" value="KIP06757.1"/>
    <property type="molecule type" value="Genomic_DNA"/>
</dbReference>
<evidence type="ECO:0000256" key="1">
    <source>
        <dbReference type="SAM" id="MobiDB-lite"/>
    </source>
</evidence>
<dbReference type="HOGENOM" id="CLU_107219_2_0_1"/>
<feature type="compositionally biased region" description="Polar residues" evidence="1">
    <location>
        <begin position="135"/>
        <end position="145"/>
    </location>
</feature>
<organism evidence="2 3">
    <name type="scientific">Phlebiopsis gigantea (strain 11061_1 CR5-6)</name>
    <name type="common">White-rot fungus</name>
    <name type="synonym">Peniophora gigantea</name>
    <dbReference type="NCBI Taxonomy" id="745531"/>
    <lineage>
        <taxon>Eukaryota</taxon>
        <taxon>Fungi</taxon>
        <taxon>Dikarya</taxon>
        <taxon>Basidiomycota</taxon>
        <taxon>Agaricomycotina</taxon>
        <taxon>Agaricomycetes</taxon>
        <taxon>Polyporales</taxon>
        <taxon>Phanerochaetaceae</taxon>
        <taxon>Phlebiopsis</taxon>
    </lineage>
</organism>
<evidence type="ECO:0000313" key="2">
    <source>
        <dbReference type="EMBL" id="KIP06757.1"/>
    </source>
</evidence>
<gene>
    <name evidence="2" type="ORF">PHLGIDRAFT_13669</name>
</gene>
<protein>
    <submittedName>
        <fullName evidence="2">Uncharacterized protein</fullName>
    </submittedName>
</protein>
<evidence type="ECO:0000313" key="3">
    <source>
        <dbReference type="Proteomes" id="UP000053257"/>
    </source>
</evidence>
<name>A0A0C3S7G2_PHLG1</name>
<dbReference type="AlphaFoldDB" id="A0A0C3S7G2"/>
<feature type="region of interest" description="Disordered" evidence="1">
    <location>
        <begin position="126"/>
        <end position="154"/>
    </location>
</feature>
<reference evidence="2 3" key="1">
    <citation type="journal article" date="2014" name="PLoS Genet.">
        <title>Analysis of the Phlebiopsis gigantea genome, transcriptome and secretome provides insight into its pioneer colonization strategies of wood.</title>
        <authorList>
            <person name="Hori C."/>
            <person name="Ishida T."/>
            <person name="Igarashi K."/>
            <person name="Samejima M."/>
            <person name="Suzuki H."/>
            <person name="Master E."/>
            <person name="Ferreira P."/>
            <person name="Ruiz-Duenas F.J."/>
            <person name="Held B."/>
            <person name="Canessa P."/>
            <person name="Larrondo L.F."/>
            <person name="Schmoll M."/>
            <person name="Druzhinina I.S."/>
            <person name="Kubicek C.P."/>
            <person name="Gaskell J.A."/>
            <person name="Kersten P."/>
            <person name="St John F."/>
            <person name="Glasner J."/>
            <person name="Sabat G."/>
            <person name="Splinter BonDurant S."/>
            <person name="Syed K."/>
            <person name="Yadav J."/>
            <person name="Mgbeahuruike A.C."/>
            <person name="Kovalchuk A."/>
            <person name="Asiegbu F.O."/>
            <person name="Lackner G."/>
            <person name="Hoffmeister D."/>
            <person name="Rencoret J."/>
            <person name="Gutierrez A."/>
            <person name="Sun H."/>
            <person name="Lindquist E."/>
            <person name="Barry K."/>
            <person name="Riley R."/>
            <person name="Grigoriev I.V."/>
            <person name="Henrissat B."/>
            <person name="Kues U."/>
            <person name="Berka R.M."/>
            <person name="Martinez A.T."/>
            <person name="Covert S.F."/>
            <person name="Blanchette R.A."/>
            <person name="Cullen D."/>
        </authorList>
    </citation>
    <scope>NUCLEOTIDE SEQUENCE [LARGE SCALE GENOMIC DNA]</scope>
    <source>
        <strain evidence="2 3">11061_1 CR5-6</strain>
    </source>
</reference>
<keyword evidence="3" id="KW-1185">Reference proteome</keyword>
<accession>A0A0C3S7G2</accession>